<gene>
    <name evidence="1" type="ORF">HMPREF1120_03189</name>
</gene>
<dbReference type="OMA" id="THACVIP"/>
<dbReference type="InterPro" id="IPR035959">
    <property type="entry name" value="RutC-like_sf"/>
</dbReference>
<dbReference type="InterPro" id="IPR006175">
    <property type="entry name" value="YjgF/YER057c/UK114"/>
</dbReference>
<name>H6BVH4_EXODN</name>
<proteinExistence type="predicted"/>
<evidence type="ECO:0000313" key="2">
    <source>
        <dbReference type="Proteomes" id="UP000007304"/>
    </source>
</evidence>
<dbReference type="RefSeq" id="XP_009155494.1">
    <property type="nucleotide sequence ID" value="XM_009157246.1"/>
</dbReference>
<dbReference type="InParanoid" id="H6BVH4"/>
<organism evidence="1 2">
    <name type="scientific">Exophiala dermatitidis (strain ATCC 34100 / CBS 525.76 / NIH/UT8656)</name>
    <name type="common">Black yeast</name>
    <name type="synonym">Wangiella dermatitidis</name>
    <dbReference type="NCBI Taxonomy" id="858893"/>
    <lineage>
        <taxon>Eukaryota</taxon>
        <taxon>Fungi</taxon>
        <taxon>Dikarya</taxon>
        <taxon>Ascomycota</taxon>
        <taxon>Pezizomycotina</taxon>
        <taxon>Eurotiomycetes</taxon>
        <taxon>Chaetothyriomycetidae</taxon>
        <taxon>Chaetothyriales</taxon>
        <taxon>Herpotrichiellaceae</taxon>
        <taxon>Exophiala</taxon>
    </lineage>
</organism>
<protein>
    <submittedName>
        <fullName evidence="1">Uncharacterized protein</fullName>
    </submittedName>
</protein>
<dbReference type="SUPFAM" id="SSF55298">
    <property type="entry name" value="YjgF-like"/>
    <property type="match status" value="1"/>
</dbReference>
<dbReference type="Gene3D" id="3.30.1330.40">
    <property type="entry name" value="RutC-like"/>
    <property type="match status" value="1"/>
</dbReference>
<dbReference type="GeneID" id="20307828"/>
<accession>H6BVH4</accession>
<dbReference type="VEuPathDB" id="FungiDB:HMPREF1120_03189"/>
<dbReference type="HOGENOM" id="CLU_100715_1_0_1"/>
<evidence type="ECO:0000313" key="1">
    <source>
        <dbReference type="EMBL" id="EHY55033.1"/>
    </source>
</evidence>
<dbReference type="STRING" id="858893.H6BVH4"/>
<sequence length="183" mass="20237">MGSIFGPAYSSRLLFIAYHRRIGCIPRFQKEPDHQRAMASILEKHGLKFVNPADGQEVADQLHFSHAVILPPNARTVIISGQVGILPDGSVPQSLEDEYDEAFTHVENVLRAIGFGEDALEYVFDATFFLKGGMDPSLLVEVARRRFKSTRPATVGVEIAQLLHPDLHLEIKVVAYMPDSVAA</sequence>
<dbReference type="Proteomes" id="UP000007304">
    <property type="component" value="Unassembled WGS sequence"/>
</dbReference>
<dbReference type="OrthoDB" id="309640at2759"/>
<dbReference type="EMBL" id="JH226132">
    <property type="protein sequence ID" value="EHY55033.1"/>
    <property type="molecule type" value="Genomic_DNA"/>
</dbReference>
<dbReference type="AlphaFoldDB" id="H6BVH4"/>
<dbReference type="Pfam" id="PF01042">
    <property type="entry name" value="Ribonuc_L-PSP"/>
    <property type="match status" value="1"/>
</dbReference>
<reference evidence="1" key="1">
    <citation type="submission" date="2011-07" db="EMBL/GenBank/DDBJ databases">
        <title>The Genome Sequence of Exophiala (Wangiella) dermatitidis NIH/UT8656.</title>
        <authorList>
            <consortium name="The Broad Institute Genome Sequencing Platform"/>
            <person name="Cuomo C."/>
            <person name="Wang Z."/>
            <person name="Hunicke-Smith S."/>
            <person name="Szanislo P.J."/>
            <person name="Earl A."/>
            <person name="Young S.K."/>
            <person name="Zeng Q."/>
            <person name="Gargeya S."/>
            <person name="Fitzgerald M."/>
            <person name="Haas B."/>
            <person name="Abouelleil A."/>
            <person name="Alvarado L."/>
            <person name="Arachchi H.M."/>
            <person name="Berlin A."/>
            <person name="Brown A."/>
            <person name="Chapman S.B."/>
            <person name="Chen Z."/>
            <person name="Dunbar C."/>
            <person name="Freedman E."/>
            <person name="Gearin G."/>
            <person name="Gellesch M."/>
            <person name="Goldberg J."/>
            <person name="Griggs A."/>
            <person name="Gujja S."/>
            <person name="Heiman D."/>
            <person name="Howarth C."/>
            <person name="Larson L."/>
            <person name="Lui A."/>
            <person name="MacDonald P.J.P."/>
            <person name="Montmayeur A."/>
            <person name="Murphy C."/>
            <person name="Neiman D."/>
            <person name="Pearson M."/>
            <person name="Priest M."/>
            <person name="Roberts A."/>
            <person name="Saif S."/>
            <person name="Shea T."/>
            <person name="Shenoy N."/>
            <person name="Sisk P."/>
            <person name="Stolte C."/>
            <person name="Sykes S."/>
            <person name="Wortman J."/>
            <person name="Nusbaum C."/>
            <person name="Birren B."/>
        </authorList>
    </citation>
    <scope>NUCLEOTIDE SEQUENCE</scope>
    <source>
        <strain evidence="1">NIH/UT8656</strain>
    </source>
</reference>
<keyword evidence="2" id="KW-1185">Reference proteome</keyword>